<evidence type="ECO:0000256" key="1">
    <source>
        <dbReference type="ARBA" id="ARBA00005564"/>
    </source>
</evidence>
<name>A0A815ETP8_9BILA</name>
<reference evidence="2" key="1">
    <citation type="submission" date="2021-02" db="EMBL/GenBank/DDBJ databases">
        <authorList>
            <person name="Nowell W R."/>
        </authorList>
    </citation>
    <scope>NUCLEOTIDE SEQUENCE</scope>
</reference>
<evidence type="ECO:0000313" key="4">
    <source>
        <dbReference type="Proteomes" id="UP000663864"/>
    </source>
</evidence>
<dbReference type="GO" id="GO:0017057">
    <property type="term" value="F:6-phosphogluconolactonase activity"/>
    <property type="evidence" value="ECO:0007669"/>
    <property type="project" value="TreeGrafter"/>
</dbReference>
<organism evidence="2 4">
    <name type="scientific">Rotaria sordida</name>
    <dbReference type="NCBI Taxonomy" id="392033"/>
    <lineage>
        <taxon>Eukaryota</taxon>
        <taxon>Metazoa</taxon>
        <taxon>Spiralia</taxon>
        <taxon>Gnathifera</taxon>
        <taxon>Rotifera</taxon>
        <taxon>Eurotatoria</taxon>
        <taxon>Bdelloidea</taxon>
        <taxon>Philodinida</taxon>
        <taxon>Philodinidae</taxon>
        <taxon>Rotaria</taxon>
    </lineage>
</organism>
<gene>
    <name evidence="3" type="ORF">JBS370_LOCUS21805</name>
    <name evidence="2" type="ORF">ZHD862_LOCUS28917</name>
</gene>
<dbReference type="Pfam" id="PF10282">
    <property type="entry name" value="Lactonase"/>
    <property type="match status" value="1"/>
</dbReference>
<proteinExistence type="inferred from homology"/>
<dbReference type="InterPro" id="IPR050282">
    <property type="entry name" value="Cycloisomerase_2"/>
</dbReference>
<accession>A0A815ETP8</accession>
<dbReference type="PANTHER" id="PTHR30344:SF1">
    <property type="entry name" value="6-PHOSPHOGLUCONOLACTONASE"/>
    <property type="match status" value="1"/>
</dbReference>
<sequence length="346" mass="39012">MSNQTFLVGSGSETIYACRLTHDGQLLLLNENKSGKGPSWLLARDDLLYAVNEQDDKVEIFTIDDHIQGKLTSKKVISSQGSTPCSLDIDSTGKLLAVANYGGSGSSNFVLLPFNKSHIPEENNAQIISIDGRGPNHDRQSHSHCHHVKFYQNYLYIIDLGTDTINVYRYDDTNGQAHLHCDRIKTQPGAGPRHICFHPDKSLAFVSNELDSTTNVYRIDPIIGKLEHQQTITTRHREDEKENTPAELQLTPDKKYLLVSNRGDENIVIYNINDNNNQVLSIKEHLDVHGSGPRYFTFDPTGHFLLVTNQNSNNLTCFSYNRSEDKFEFISQLVNIESPQHIVFIS</sequence>
<dbReference type="InterPro" id="IPR019405">
    <property type="entry name" value="Lactonase_7-beta_prop"/>
</dbReference>
<dbReference type="InterPro" id="IPR011048">
    <property type="entry name" value="Haem_d1_sf"/>
</dbReference>
<protein>
    <recommendedName>
        <fullName evidence="5">6-phosphogluconolactonase</fullName>
    </recommendedName>
</protein>
<evidence type="ECO:0000313" key="3">
    <source>
        <dbReference type="EMBL" id="CAF3918836.1"/>
    </source>
</evidence>
<dbReference type="PANTHER" id="PTHR30344">
    <property type="entry name" value="6-PHOSPHOGLUCONOLACTONASE-RELATED"/>
    <property type="match status" value="1"/>
</dbReference>
<evidence type="ECO:0008006" key="5">
    <source>
        <dbReference type="Google" id="ProtNLM"/>
    </source>
</evidence>
<dbReference type="EMBL" id="CAJNOT010002478">
    <property type="protein sequence ID" value="CAF1319202.1"/>
    <property type="molecule type" value="Genomic_DNA"/>
</dbReference>
<comment type="caution">
    <text evidence="2">The sequence shown here is derived from an EMBL/GenBank/DDBJ whole genome shotgun (WGS) entry which is preliminary data.</text>
</comment>
<dbReference type="Proteomes" id="UP000663836">
    <property type="component" value="Unassembled WGS sequence"/>
</dbReference>
<comment type="similarity">
    <text evidence="1">Belongs to the cycloisomerase 2 family.</text>
</comment>
<evidence type="ECO:0000313" key="2">
    <source>
        <dbReference type="EMBL" id="CAF1319202.1"/>
    </source>
</evidence>
<dbReference type="SUPFAM" id="SSF51004">
    <property type="entry name" value="C-terminal (heme d1) domain of cytochrome cd1-nitrite reductase"/>
    <property type="match status" value="1"/>
</dbReference>
<dbReference type="Proteomes" id="UP000663864">
    <property type="component" value="Unassembled WGS sequence"/>
</dbReference>
<dbReference type="InterPro" id="IPR015943">
    <property type="entry name" value="WD40/YVTN_repeat-like_dom_sf"/>
</dbReference>
<dbReference type="AlphaFoldDB" id="A0A815ETP8"/>
<dbReference type="EMBL" id="CAJOBD010002946">
    <property type="protein sequence ID" value="CAF3918836.1"/>
    <property type="molecule type" value="Genomic_DNA"/>
</dbReference>
<dbReference type="Gene3D" id="2.130.10.10">
    <property type="entry name" value="YVTN repeat-like/Quinoprotein amine dehydrogenase"/>
    <property type="match status" value="1"/>
</dbReference>